<dbReference type="EMBL" id="AFAR01000171">
    <property type="protein sequence ID" value="EGF26803.1"/>
    <property type="molecule type" value="Genomic_DNA"/>
</dbReference>
<name>F2AU12_RHOBT</name>
<protein>
    <submittedName>
        <fullName evidence="1">Uncharacterized protein</fullName>
    </submittedName>
</protein>
<evidence type="ECO:0000313" key="2">
    <source>
        <dbReference type="Proteomes" id="UP000006222"/>
    </source>
</evidence>
<gene>
    <name evidence="1" type="ORF">RBWH47_04976</name>
</gene>
<reference evidence="1 2" key="1">
    <citation type="journal article" date="2013" name="Mar. Genomics">
        <title>Expression of sulfatases in Rhodopirellula baltica and the diversity of sulfatases in the genus Rhodopirellula.</title>
        <authorList>
            <person name="Wegner C.E."/>
            <person name="Richter-Heitmann T."/>
            <person name="Klindworth A."/>
            <person name="Klockow C."/>
            <person name="Richter M."/>
            <person name="Achstetter T."/>
            <person name="Glockner F.O."/>
            <person name="Harder J."/>
        </authorList>
    </citation>
    <scope>NUCLEOTIDE SEQUENCE [LARGE SCALE GENOMIC DNA]</scope>
    <source>
        <strain evidence="1 2">WH47</strain>
    </source>
</reference>
<dbReference type="AlphaFoldDB" id="F2AU12"/>
<dbReference type="Proteomes" id="UP000006222">
    <property type="component" value="Unassembled WGS sequence"/>
</dbReference>
<comment type="caution">
    <text evidence="1">The sequence shown here is derived from an EMBL/GenBank/DDBJ whole genome shotgun (WGS) entry which is preliminary data.</text>
</comment>
<accession>F2AU12</accession>
<dbReference type="PATRIC" id="fig|991778.3.peg.3410"/>
<sequence length="345" mass="38974">MAPQSARRQPFDVVMTMVRPPHATQRIFFPVRGTPIMRSHFFSCRLFVFALMVLMCGSFKSLADEPFAPADVVELLDGADSAEEALNAMVAASNAGDDQAAMLLVDPAIRPLLLPSIAIERYAIDSFLLKTGSFGEDENYRGGLLFHFTLRDLVCIRSIKLLETRVVDDKRVVFTVLTTENINHEENPIHNVRTFLAIQRSDRWYLFRSFGELTMLFAGSLVLQDTNEPVTFLKIHARCDDSENRENADNEVEYLIPIELIHEHLVEAATAPEIKESNQLARKLKRYYDSIVNRTKRGDYETRSELEDAMDPIEDWADILSGTTASLAPGLIEFAKKHGLKPEPN</sequence>
<organism evidence="1 2">
    <name type="scientific">Rhodopirellula baltica WH47</name>
    <dbReference type="NCBI Taxonomy" id="991778"/>
    <lineage>
        <taxon>Bacteria</taxon>
        <taxon>Pseudomonadati</taxon>
        <taxon>Planctomycetota</taxon>
        <taxon>Planctomycetia</taxon>
        <taxon>Pirellulales</taxon>
        <taxon>Pirellulaceae</taxon>
        <taxon>Rhodopirellula</taxon>
    </lineage>
</organism>
<proteinExistence type="predicted"/>
<evidence type="ECO:0000313" key="1">
    <source>
        <dbReference type="EMBL" id="EGF26803.1"/>
    </source>
</evidence>